<comment type="caution">
    <text evidence="2">The sequence shown here is derived from an EMBL/GenBank/DDBJ whole genome shotgun (WGS) entry which is preliminary data.</text>
</comment>
<reference evidence="3" key="1">
    <citation type="journal article" date="2019" name="Int. J. Syst. Evol. Microbiol.">
        <title>The Global Catalogue of Microorganisms (GCM) 10K type strain sequencing project: providing services to taxonomists for standard genome sequencing and annotation.</title>
        <authorList>
            <consortium name="The Broad Institute Genomics Platform"/>
            <consortium name="The Broad Institute Genome Sequencing Center for Infectious Disease"/>
            <person name="Wu L."/>
            <person name="Ma J."/>
        </authorList>
    </citation>
    <scope>NUCLEOTIDE SEQUENCE [LARGE SCALE GENOMIC DNA]</scope>
    <source>
        <strain evidence="3">CCUG 54822</strain>
    </source>
</reference>
<protein>
    <recommendedName>
        <fullName evidence="4">DUF1404 domain-containing protein</fullName>
    </recommendedName>
</protein>
<evidence type="ECO:0000256" key="1">
    <source>
        <dbReference type="SAM" id="Phobius"/>
    </source>
</evidence>
<dbReference type="RefSeq" id="WP_382399452.1">
    <property type="nucleotide sequence ID" value="NZ_JBHTNH010000017.1"/>
</dbReference>
<dbReference type="Proteomes" id="UP001597178">
    <property type="component" value="Unassembled WGS sequence"/>
</dbReference>
<name>A0ABW3ZTD5_9BACI</name>
<gene>
    <name evidence="2" type="ORF">ACFQ4A_08350</name>
</gene>
<keyword evidence="1" id="KW-0472">Membrane</keyword>
<feature type="transmembrane region" description="Helical" evidence="1">
    <location>
        <begin position="61"/>
        <end position="80"/>
    </location>
</feature>
<dbReference type="EMBL" id="JBHTNH010000017">
    <property type="protein sequence ID" value="MFD1361665.1"/>
    <property type="molecule type" value="Genomic_DNA"/>
</dbReference>
<keyword evidence="3" id="KW-1185">Reference proteome</keyword>
<evidence type="ECO:0000313" key="3">
    <source>
        <dbReference type="Proteomes" id="UP001597178"/>
    </source>
</evidence>
<feature type="transmembrane region" description="Helical" evidence="1">
    <location>
        <begin position="31"/>
        <end position="49"/>
    </location>
</feature>
<sequence>MSKSLFGLILFVLLALPPVRNAMESVMITHMLVQIPLLITSGCLMAEAVQEKCYQFWAKWNGNGIAGILLAILLTIYWMIPRMLDESLVNGHVELFKFLSLPFLVGIPLRNSWRKLGSLVKSFIVVNYISMFGLLAWLYIDAPVRVCNSYLAADQEILGWGFLIITISLALYMLQNVFIDHSEADP</sequence>
<organism evidence="2 3">
    <name type="scientific">Lentibacillus salinarum</name>
    <dbReference type="NCBI Taxonomy" id="446820"/>
    <lineage>
        <taxon>Bacteria</taxon>
        <taxon>Bacillati</taxon>
        <taxon>Bacillota</taxon>
        <taxon>Bacilli</taxon>
        <taxon>Bacillales</taxon>
        <taxon>Bacillaceae</taxon>
        <taxon>Lentibacillus</taxon>
    </lineage>
</organism>
<feature type="transmembrane region" description="Helical" evidence="1">
    <location>
        <begin position="122"/>
        <end position="140"/>
    </location>
</feature>
<proteinExistence type="predicted"/>
<keyword evidence="1" id="KW-1133">Transmembrane helix</keyword>
<accession>A0ABW3ZTD5</accession>
<keyword evidence="1" id="KW-0812">Transmembrane</keyword>
<feature type="transmembrane region" description="Helical" evidence="1">
    <location>
        <begin position="160"/>
        <end position="179"/>
    </location>
</feature>
<evidence type="ECO:0000313" key="2">
    <source>
        <dbReference type="EMBL" id="MFD1361665.1"/>
    </source>
</evidence>
<evidence type="ECO:0008006" key="4">
    <source>
        <dbReference type="Google" id="ProtNLM"/>
    </source>
</evidence>